<reference evidence="1 2" key="2">
    <citation type="submission" date="2018-11" db="EMBL/GenBank/DDBJ databases">
        <authorList>
            <consortium name="Pathogen Informatics"/>
        </authorList>
    </citation>
    <scope>NUCLEOTIDE SEQUENCE [LARGE SCALE GENOMIC DNA]</scope>
    <source>
        <strain evidence="1">Dakar</strain>
        <strain evidence="2">Dakar, Senegal</strain>
    </source>
</reference>
<evidence type="ECO:0000313" key="1">
    <source>
        <dbReference type="EMBL" id="VDO85469.1"/>
    </source>
</evidence>
<dbReference type="EMBL" id="UZAK01004782">
    <property type="protein sequence ID" value="VDO85469.1"/>
    <property type="molecule type" value="Genomic_DNA"/>
</dbReference>
<dbReference type="Proteomes" id="UP000279833">
    <property type="component" value="Unassembled WGS sequence"/>
</dbReference>
<dbReference type="GO" id="GO:0016255">
    <property type="term" value="P:attachment of GPI anchor to protein"/>
    <property type="evidence" value="ECO:0007669"/>
    <property type="project" value="InterPro"/>
</dbReference>
<dbReference type="AlphaFoldDB" id="A0A183JMK6"/>
<dbReference type="Gene3D" id="3.40.50.150">
    <property type="entry name" value="Vaccinia Virus protein VP39"/>
    <property type="match status" value="1"/>
</dbReference>
<gene>
    <name evidence="1" type="ORF">SCUD_LOCUS3940</name>
</gene>
<dbReference type="STRING" id="6186.A0A183JMK6"/>
<organism evidence="3">
    <name type="scientific">Schistosoma curassoni</name>
    <dbReference type="NCBI Taxonomy" id="6186"/>
    <lineage>
        <taxon>Eukaryota</taxon>
        <taxon>Metazoa</taxon>
        <taxon>Spiralia</taxon>
        <taxon>Lophotrochozoa</taxon>
        <taxon>Platyhelminthes</taxon>
        <taxon>Trematoda</taxon>
        <taxon>Digenea</taxon>
        <taxon>Strigeidida</taxon>
        <taxon>Schistosomatoidea</taxon>
        <taxon>Schistosomatidae</taxon>
        <taxon>Schistosoma</taxon>
    </lineage>
</organism>
<keyword evidence="2" id="KW-1185">Reference proteome</keyword>
<evidence type="ECO:0000313" key="2">
    <source>
        <dbReference type="Proteomes" id="UP000279833"/>
    </source>
</evidence>
<dbReference type="InterPro" id="IPR029063">
    <property type="entry name" value="SAM-dependent_MTases_sf"/>
</dbReference>
<reference evidence="3" key="1">
    <citation type="submission" date="2016-06" db="UniProtKB">
        <authorList>
            <consortium name="WormBaseParasite"/>
        </authorList>
    </citation>
    <scope>IDENTIFICATION</scope>
</reference>
<dbReference type="GO" id="GO:0042765">
    <property type="term" value="C:GPI-anchor transamidase complex"/>
    <property type="evidence" value="ECO:0007669"/>
    <property type="project" value="InterPro"/>
</dbReference>
<accession>A0A183JMK6</accession>
<evidence type="ECO:0000313" key="3">
    <source>
        <dbReference type="WBParaSite" id="SCUD_0000394001-mRNA-1"/>
    </source>
</evidence>
<dbReference type="WBParaSite" id="SCUD_0000394001-mRNA-1">
    <property type="protein sequence ID" value="SCUD_0000394001-mRNA-1"/>
    <property type="gene ID" value="SCUD_0000394001"/>
</dbReference>
<dbReference type="PANTHER" id="PTHR14614">
    <property type="entry name" value="HEPATOCELLULAR CARCINOMA-ASSOCIATED ANTIGEN"/>
    <property type="match status" value="1"/>
</dbReference>
<dbReference type="SUPFAM" id="SSF53335">
    <property type="entry name" value="S-adenosyl-L-methionine-dependent methyltransferases"/>
    <property type="match status" value="1"/>
</dbReference>
<protein>
    <submittedName>
        <fullName evidence="3">Methyltransferase-domain-containing protein</fullName>
    </submittedName>
</protein>
<sequence length="321" mass="36423">MGSIELVITLPALNQLIITYEFRKVLQRWNEFPPDANHGFFVPAATVSYVLNSEQIYYLNKTKHTAFHNLNLPNWASSYNQFFNTTHSVPQDDFVRLHTPVSLVTMPTPDFSMPFNVLCLVDTKRQIFQFQGIKVQIYTSVNSSLGYGHYTWKCAEALSDFLVKYPEVVRGLRVLELGAGTGLCGITAAILGALHVRFTDKDTTYSDKLHLNAQLNGIKNYDFTPLDWNYPLDWSGGIFDTILASDCLYDKEVYEPFLKTATLQLRVNNNASLLLSFENRSSSFTDLSVLFKKYGLKADVLTTPSNSFRNIHLLRVTSSQQ</sequence>
<dbReference type="InterPro" id="IPR007245">
    <property type="entry name" value="PIG-T"/>
</dbReference>
<dbReference type="InterPro" id="IPR019410">
    <property type="entry name" value="Methyltransf_16"/>
</dbReference>
<proteinExistence type="predicted"/>
<dbReference type="Pfam" id="PF10294">
    <property type="entry name" value="Methyltransf_16"/>
    <property type="match status" value="1"/>
</dbReference>
<dbReference type="CDD" id="cd02440">
    <property type="entry name" value="AdoMet_MTases"/>
    <property type="match status" value="1"/>
</dbReference>
<name>A0A183JMK6_9TREM</name>
<dbReference type="Pfam" id="PF04113">
    <property type="entry name" value="Gpi16"/>
    <property type="match status" value="1"/>
</dbReference>